<evidence type="ECO:0000313" key="2">
    <source>
        <dbReference type="EMBL" id="PMD14663.1"/>
    </source>
</evidence>
<gene>
    <name evidence="2" type="ORF">NA56DRAFT_710734</name>
</gene>
<proteinExistence type="predicted"/>
<sequence length="219" mass="23991">MKNSLLRLPLHLCLICTSTIHALPALQPPPKTTLHPRELIQNQQPLNLVPLPLQPQCQPSDPILATIHMQSTAEHHVDLSVALQTTSSSCVLLHPSPQHLLAKLSSKILAEHTNGISFETSRGKKPVLLASSLSHQFPPRKCTVDLDVTLEVGKEAEDREEIEGMSHEQLGFLMKLFERAIENLSGALRDKSAEIGTVVLGSELDGVLMRCEFGVSCRA</sequence>
<name>A0A2J6PKW4_9HELO</name>
<keyword evidence="1" id="KW-0732">Signal</keyword>
<dbReference type="OrthoDB" id="3563388at2759"/>
<dbReference type="AlphaFoldDB" id="A0A2J6PKW4"/>
<keyword evidence="3" id="KW-1185">Reference proteome</keyword>
<reference evidence="2 3" key="1">
    <citation type="submission" date="2016-05" db="EMBL/GenBank/DDBJ databases">
        <title>A degradative enzymes factory behind the ericoid mycorrhizal symbiosis.</title>
        <authorList>
            <consortium name="DOE Joint Genome Institute"/>
            <person name="Martino E."/>
            <person name="Morin E."/>
            <person name="Grelet G."/>
            <person name="Kuo A."/>
            <person name="Kohler A."/>
            <person name="Daghino S."/>
            <person name="Barry K."/>
            <person name="Choi C."/>
            <person name="Cichocki N."/>
            <person name="Clum A."/>
            <person name="Copeland A."/>
            <person name="Hainaut M."/>
            <person name="Haridas S."/>
            <person name="Labutti K."/>
            <person name="Lindquist E."/>
            <person name="Lipzen A."/>
            <person name="Khouja H.-R."/>
            <person name="Murat C."/>
            <person name="Ohm R."/>
            <person name="Olson A."/>
            <person name="Spatafora J."/>
            <person name="Veneault-Fourrey C."/>
            <person name="Henrissat B."/>
            <person name="Grigoriev I."/>
            <person name="Martin F."/>
            <person name="Perotto S."/>
        </authorList>
    </citation>
    <scope>NUCLEOTIDE SEQUENCE [LARGE SCALE GENOMIC DNA]</scope>
    <source>
        <strain evidence="2 3">UAMH 7357</strain>
    </source>
</reference>
<dbReference type="EMBL" id="KZ613520">
    <property type="protein sequence ID" value="PMD14663.1"/>
    <property type="molecule type" value="Genomic_DNA"/>
</dbReference>
<evidence type="ECO:0000256" key="1">
    <source>
        <dbReference type="SAM" id="SignalP"/>
    </source>
</evidence>
<evidence type="ECO:0000313" key="3">
    <source>
        <dbReference type="Proteomes" id="UP000235672"/>
    </source>
</evidence>
<organism evidence="2 3">
    <name type="scientific">Hyaloscypha hepaticicola</name>
    <dbReference type="NCBI Taxonomy" id="2082293"/>
    <lineage>
        <taxon>Eukaryota</taxon>
        <taxon>Fungi</taxon>
        <taxon>Dikarya</taxon>
        <taxon>Ascomycota</taxon>
        <taxon>Pezizomycotina</taxon>
        <taxon>Leotiomycetes</taxon>
        <taxon>Helotiales</taxon>
        <taxon>Hyaloscyphaceae</taxon>
        <taxon>Hyaloscypha</taxon>
    </lineage>
</organism>
<accession>A0A2J6PKW4</accession>
<feature type="signal peptide" evidence="1">
    <location>
        <begin position="1"/>
        <end position="22"/>
    </location>
</feature>
<protein>
    <submittedName>
        <fullName evidence="2">Uncharacterized protein</fullName>
    </submittedName>
</protein>
<feature type="chain" id="PRO_5014468629" evidence="1">
    <location>
        <begin position="23"/>
        <end position="219"/>
    </location>
</feature>
<dbReference type="Proteomes" id="UP000235672">
    <property type="component" value="Unassembled WGS sequence"/>
</dbReference>